<evidence type="ECO:0000313" key="1">
    <source>
        <dbReference type="Ensembl" id="ENSCMUP00000002214.2"/>
    </source>
</evidence>
<dbReference type="Pfam" id="PF07686">
    <property type="entry name" value="V-set"/>
    <property type="match status" value="1"/>
</dbReference>
<dbReference type="InterPro" id="IPR003599">
    <property type="entry name" value="Ig_sub"/>
</dbReference>
<dbReference type="InterPro" id="IPR036179">
    <property type="entry name" value="Ig-like_dom_sf"/>
</dbReference>
<dbReference type="OMA" id="IYTYWYI"/>
<organism evidence="1 2">
    <name type="scientific">Corvus moneduloides</name>
    <name type="common">New Caledonian crow</name>
    <dbReference type="NCBI Taxonomy" id="1196302"/>
    <lineage>
        <taxon>Eukaryota</taxon>
        <taxon>Metazoa</taxon>
        <taxon>Chordata</taxon>
        <taxon>Craniata</taxon>
        <taxon>Vertebrata</taxon>
        <taxon>Euteleostomi</taxon>
        <taxon>Archelosauria</taxon>
        <taxon>Archosauria</taxon>
        <taxon>Dinosauria</taxon>
        <taxon>Saurischia</taxon>
        <taxon>Theropoda</taxon>
        <taxon>Coelurosauria</taxon>
        <taxon>Aves</taxon>
        <taxon>Neognathae</taxon>
        <taxon>Neoaves</taxon>
        <taxon>Telluraves</taxon>
        <taxon>Australaves</taxon>
        <taxon>Passeriformes</taxon>
        <taxon>Corvoidea</taxon>
        <taxon>Corvidae</taxon>
        <taxon>Corvus</taxon>
    </lineage>
</organism>
<keyword evidence="2" id="KW-1185">Reference proteome</keyword>
<accession>A0A8U7NHM4</accession>
<dbReference type="InterPro" id="IPR007110">
    <property type="entry name" value="Ig-like_dom"/>
</dbReference>
<dbReference type="PANTHER" id="PTHR23267">
    <property type="entry name" value="IMMUNOGLOBULIN LIGHT CHAIN"/>
    <property type="match status" value="1"/>
</dbReference>
<dbReference type="AlphaFoldDB" id="A0A8C3D8F5"/>
<sequence>PQQLSVALISLTGAATLVQHARELTVQEGKAATIQCDMGGSYKYFMYWYRHGPSGSLKYIYREGDIYGEGFRDRFKGKVDSSRTTLQILAAKQEDSATYYCGRGTTLEQLCSRVDQKPTDGEDRSLSISF</sequence>
<dbReference type="PROSITE" id="PS50835">
    <property type="entry name" value="IG_LIKE"/>
    <property type="match status" value="1"/>
</dbReference>
<dbReference type="SUPFAM" id="SSF48726">
    <property type="entry name" value="Immunoglobulin"/>
    <property type="match status" value="1"/>
</dbReference>
<accession>A0A8C3D8F5</accession>
<dbReference type="InterPro" id="IPR013106">
    <property type="entry name" value="Ig_V-set"/>
</dbReference>
<dbReference type="Ensembl" id="ENSCMUT00000002385.2">
    <property type="protein sequence ID" value="ENSCMUP00000002214.2"/>
    <property type="gene ID" value="ENSCMUG00000001519.2"/>
</dbReference>
<reference evidence="2" key="1">
    <citation type="submission" date="2019-10" db="EMBL/GenBank/DDBJ databases">
        <title>Corvus moneduloides (New Caledonian crow) genome, bCorMon1, primary haplotype.</title>
        <authorList>
            <person name="Rutz C."/>
            <person name="Fungtammasan C."/>
            <person name="Mountcastle J."/>
            <person name="Formenti G."/>
            <person name="Chow W."/>
            <person name="Howe K."/>
            <person name="Steele M.P."/>
            <person name="Fernandes J."/>
            <person name="Gilbert M.T.P."/>
            <person name="Fedrigo O."/>
            <person name="Jarvis E.D."/>
            <person name="Gemmell N."/>
        </authorList>
    </citation>
    <scope>NUCLEOTIDE SEQUENCE [LARGE SCALE GENOMIC DNA]</scope>
</reference>
<dbReference type="InterPro" id="IPR050150">
    <property type="entry name" value="IgV_Light_Chain"/>
</dbReference>
<evidence type="ECO:0000313" key="2">
    <source>
        <dbReference type="Proteomes" id="UP000694553"/>
    </source>
</evidence>
<dbReference type="SMART" id="SM00406">
    <property type="entry name" value="IGv"/>
    <property type="match status" value="1"/>
</dbReference>
<name>A0A8C3D8F5_CORMO</name>
<dbReference type="SMART" id="SM00409">
    <property type="entry name" value="IG"/>
    <property type="match status" value="1"/>
</dbReference>
<proteinExistence type="predicted"/>
<dbReference type="Gene3D" id="2.60.40.10">
    <property type="entry name" value="Immunoglobulins"/>
    <property type="match status" value="1"/>
</dbReference>
<protein>
    <submittedName>
        <fullName evidence="1">Uncharacterized protein</fullName>
    </submittedName>
</protein>
<reference evidence="1" key="3">
    <citation type="submission" date="2025-09" db="UniProtKB">
        <authorList>
            <consortium name="Ensembl"/>
        </authorList>
    </citation>
    <scope>IDENTIFICATION</scope>
</reference>
<reference evidence="1" key="2">
    <citation type="submission" date="2025-08" db="UniProtKB">
        <authorList>
            <consortium name="Ensembl"/>
        </authorList>
    </citation>
    <scope>IDENTIFICATION</scope>
</reference>
<dbReference type="InterPro" id="IPR013783">
    <property type="entry name" value="Ig-like_fold"/>
</dbReference>
<dbReference type="Proteomes" id="UP000694553">
    <property type="component" value="Unassembled WGS sequence"/>
</dbReference>